<dbReference type="CDD" id="cd00886">
    <property type="entry name" value="MogA_MoaB"/>
    <property type="match status" value="1"/>
</dbReference>
<dbReference type="FunFam" id="3.40.980.10:FF:000006">
    <property type="entry name" value="Molybdenum cofactor biosynthesis protein B"/>
    <property type="match status" value="1"/>
</dbReference>
<evidence type="ECO:0000256" key="5">
    <source>
        <dbReference type="ARBA" id="ARBA00023150"/>
    </source>
</evidence>
<keyword evidence="5 6" id="KW-0501">Molybdenum cofactor biosynthesis</keyword>
<evidence type="ECO:0000256" key="2">
    <source>
        <dbReference type="ARBA" id="ARBA00005046"/>
    </source>
</evidence>
<dbReference type="InterPro" id="IPR012245">
    <property type="entry name" value="MoaB"/>
</dbReference>
<evidence type="ECO:0000259" key="7">
    <source>
        <dbReference type="SMART" id="SM00852"/>
    </source>
</evidence>
<dbReference type="GO" id="GO:0005829">
    <property type="term" value="C:cytosol"/>
    <property type="evidence" value="ECO:0007669"/>
    <property type="project" value="TreeGrafter"/>
</dbReference>
<dbReference type="InterPro" id="IPR036425">
    <property type="entry name" value="MoaB/Mog-like_dom_sf"/>
</dbReference>
<dbReference type="RefSeq" id="WP_035509653.1">
    <property type="nucleotide sequence ID" value="NZ_CCDH010000001.1"/>
</dbReference>
<evidence type="ECO:0000256" key="6">
    <source>
        <dbReference type="PIRNR" id="PIRNR006443"/>
    </source>
</evidence>
<comment type="function">
    <text evidence="1 6">May be involved in the biosynthesis of molybdopterin.</text>
</comment>
<comment type="similarity">
    <text evidence="3 6">Belongs to the MoaB/Mog family.</text>
</comment>
<dbReference type="PIRSF" id="PIRSF006443">
    <property type="entry name" value="MoaB"/>
    <property type="match status" value="1"/>
</dbReference>
<organism evidence="8 9">
    <name type="scientific">Halobacillus karajensis</name>
    <dbReference type="NCBI Taxonomy" id="195088"/>
    <lineage>
        <taxon>Bacteria</taxon>
        <taxon>Bacillati</taxon>
        <taxon>Bacillota</taxon>
        <taxon>Bacilli</taxon>
        <taxon>Bacillales</taxon>
        <taxon>Bacillaceae</taxon>
        <taxon>Halobacillus</taxon>
    </lineage>
</organism>
<protein>
    <recommendedName>
        <fullName evidence="4 6">Molybdenum cofactor biosynthesis protein B</fullName>
    </recommendedName>
</protein>
<evidence type="ECO:0000256" key="4">
    <source>
        <dbReference type="ARBA" id="ARBA00015262"/>
    </source>
</evidence>
<evidence type="ECO:0000313" key="9">
    <source>
        <dbReference type="Proteomes" id="UP000028868"/>
    </source>
</evidence>
<comment type="pathway">
    <text evidence="2 6">Cofactor biosynthesis; molybdopterin biosynthesis.</text>
</comment>
<keyword evidence="9" id="KW-1185">Reference proteome</keyword>
<dbReference type="SUPFAM" id="SSF53218">
    <property type="entry name" value="Molybdenum cofactor biosynthesis proteins"/>
    <property type="match status" value="1"/>
</dbReference>
<evidence type="ECO:0000313" key="8">
    <source>
        <dbReference type="EMBL" id="CDQ24659.1"/>
    </source>
</evidence>
<dbReference type="Gene3D" id="3.40.980.10">
    <property type="entry name" value="MoaB/Mog-like domain"/>
    <property type="match status" value="1"/>
</dbReference>
<dbReference type="InterPro" id="IPR008284">
    <property type="entry name" value="MoCF_biosynth_CS"/>
</dbReference>
<sequence>MSVKEHKADTSFPITCFILTVSDTRTKKTDKSGSLMIEKLKNEGYEVVEYHIVADVEELIRGYLQKGIDSPDVHVVLLNGGTGIAKRDVTIDVVQSVIDIEIPGFGEIFRMLSYTEDIGSAAILSRAIAGVAGKTAVFSTPGSSGAVKLAMDRLIIPELPHVVRELYKDQ</sequence>
<dbReference type="PANTHER" id="PTHR43232:SF2">
    <property type="entry name" value="MOLYBDENUM COFACTOR BIOSYNTHESIS PROTEIN B"/>
    <property type="match status" value="1"/>
</dbReference>
<dbReference type="Proteomes" id="UP000028868">
    <property type="component" value="Unassembled WGS sequence"/>
</dbReference>
<dbReference type="InterPro" id="IPR001453">
    <property type="entry name" value="MoaB/Mog_dom"/>
</dbReference>
<reference evidence="8 9" key="2">
    <citation type="submission" date="2014-05" db="EMBL/GenBank/DDBJ databases">
        <title>Draft genome sequence of Halobacillus karajensis HK-03.</title>
        <authorList>
            <person name="Khelaifia S."/>
            <person name="Croce O."/>
            <person name="Lagier J.C."/>
            <person name="Raoult D."/>
        </authorList>
    </citation>
    <scope>NUCLEOTIDE SEQUENCE [LARGE SCALE GENOMIC DNA]</scope>
    <source>
        <strain evidence="8 9">HD-03</strain>
    </source>
</reference>
<dbReference type="SMART" id="SM00852">
    <property type="entry name" value="MoCF_biosynth"/>
    <property type="match status" value="1"/>
</dbReference>
<accession>A0A024P6J8</accession>
<reference evidence="9" key="1">
    <citation type="submission" date="2014-03" db="EMBL/GenBank/DDBJ databases">
        <authorList>
            <person name="Urmite Genomes U."/>
        </authorList>
    </citation>
    <scope>NUCLEOTIDE SEQUENCE [LARGE SCALE GENOMIC DNA]</scope>
    <source>
        <strain evidence="9">HD-03</strain>
    </source>
</reference>
<proteinExistence type="inferred from homology"/>
<feature type="domain" description="MoaB/Mog" evidence="7">
    <location>
        <begin position="17"/>
        <end position="162"/>
    </location>
</feature>
<comment type="caution">
    <text evidence="8">The sequence shown here is derived from an EMBL/GenBank/DDBJ whole genome shotgun (WGS) entry which is preliminary data.</text>
</comment>
<dbReference type="Pfam" id="PF00994">
    <property type="entry name" value="MoCF_biosynth"/>
    <property type="match status" value="1"/>
</dbReference>
<dbReference type="UniPathway" id="UPA00344"/>
<evidence type="ECO:0000256" key="3">
    <source>
        <dbReference type="ARBA" id="ARBA00006112"/>
    </source>
</evidence>
<dbReference type="GO" id="GO:0006777">
    <property type="term" value="P:Mo-molybdopterin cofactor biosynthetic process"/>
    <property type="evidence" value="ECO:0007669"/>
    <property type="project" value="UniProtKB-UniRule"/>
</dbReference>
<dbReference type="AlphaFoldDB" id="A0A024P6J8"/>
<dbReference type="EMBL" id="CCDI010000003">
    <property type="protein sequence ID" value="CDQ24659.1"/>
    <property type="molecule type" value="Genomic_DNA"/>
</dbReference>
<dbReference type="NCBIfam" id="TIGR00177">
    <property type="entry name" value="molyb_syn"/>
    <property type="match status" value="1"/>
</dbReference>
<dbReference type="PANTHER" id="PTHR43232">
    <property type="entry name" value="MOLYBDENUM COFACTOR BIOSYNTHESIS PROTEIN B"/>
    <property type="match status" value="1"/>
</dbReference>
<gene>
    <name evidence="8" type="primary">moaB</name>
    <name evidence="8" type="ORF">BN983_02953</name>
</gene>
<evidence type="ECO:0000256" key="1">
    <source>
        <dbReference type="ARBA" id="ARBA00003487"/>
    </source>
</evidence>
<dbReference type="PROSITE" id="PS01078">
    <property type="entry name" value="MOCF_BIOSYNTHESIS_1"/>
    <property type="match status" value="1"/>
</dbReference>
<name>A0A024P6J8_9BACI</name>